<dbReference type="STRING" id="1423811.FC72_GL000508"/>
<evidence type="ECO:0000313" key="1">
    <source>
        <dbReference type="EMBL" id="KRK64340.1"/>
    </source>
</evidence>
<name>A0A0R1J881_9LACO</name>
<dbReference type="AlphaFoldDB" id="A0A0R1J881"/>
<gene>
    <name evidence="1" type="ORF">FC72_GL000508</name>
</gene>
<comment type="caution">
    <text evidence="1">The sequence shown here is derived from an EMBL/GenBank/DDBJ whole genome shotgun (WGS) entry which is preliminary data.</text>
</comment>
<organism evidence="1 2">
    <name type="scientific">Companilactobacillus tucceti DSM 20183</name>
    <dbReference type="NCBI Taxonomy" id="1423811"/>
    <lineage>
        <taxon>Bacteria</taxon>
        <taxon>Bacillati</taxon>
        <taxon>Bacillota</taxon>
        <taxon>Bacilli</taxon>
        <taxon>Lactobacillales</taxon>
        <taxon>Lactobacillaceae</taxon>
        <taxon>Companilactobacillus</taxon>
    </lineage>
</organism>
<protein>
    <submittedName>
        <fullName evidence="1">Uncharacterized protein</fullName>
    </submittedName>
</protein>
<evidence type="ECO:0000313" key="2">
    <source>
        <dbReference type="Proteomes" id="UP000050929"/>
    </source>
</evidence>
<sequence>MKKLTVDESQRFIEEVYDSAFFLHTGKPITLDELALIVKTANQIQKGRDSDD</sequence>
<dbReference type="Proteomes" id="UP000050929">
    <property type="component" value="Unassembled WGS sequence"/>
</dbReference>
<reference evidence="1 2" key="1">
    <citation type="journal article" date="2015" name="Genome Announc.">
        <title>Expanding the biotechnology potential of lactobacilli through comparative genomics of 213 strains and associated genera.</title>
        <authorList>
            <person name="Sun Z."/>
            <person name="Harris H.M."/>
            <person name="McCann A."/>
            <person name="Guo C."/>
            <person name="Argimon S."/>
            <person name="Zhang W."/>
            <person name="Yang X."/>
            <person name="Jeffery I.B."/>
            <person name="Cooney J.C."/>
            <person name="Kagawa T.F."/>
            <person name="Liu W."/>
            <person name="Song Y."/>
            <person name="Salvetti E."/>
            <person name="Wrobel A."/>
            <person name="Rasinkangas P."/>
            <person name="Parkhill J."/>
            <person name="Rea M.C."/>
            <person name="O'Sullivan O."/>
            <person name="Ritari J."/>
            <person name="Douillard F.P."/>
            <person name="Paul Ross R."/>
            <person name="Yang R."/>
            <person name="Briner A.E."/>
            <person name="Felis G.E."/>
            <person name="de Vos W.M."/>
            <person name="Barrangou R."/>
            <person name="Klaenhammer T.R."/>
            <person name="Caufield P.W."/>
            <person name="Cui Y."/>
            <person name="Zhang H."/>
            <person name="O'Toole P.W."/>
        </authorList>
    </citation>
    <scope>NUCLEOTIDE SEQUENCE [LARGE SCALE GENOMIC DNA]</scope>
    <source>
        <strain evidence="1 2">DSM 20183</strain>
    </source>
</reference>
<proteinExistence type="predicted"/>
<dbReference type="RefSeq" id="WP_157051128.1">
    <property type="nucleotide sequence ID" value="NZ_AZDG01000013.1"/>
</dbReference>
<keyword evidence="2" id="KW-1185">Reference proteome</keyword>
<dbReference type="PATRIC" id="fig|1423811.3.peg.512"/>
<dbReference type="EMBL" id="AZDG01000013">
    <property type="protein sequence ID" value="KRK64340.1"/>
    <property type="molecule type" value="Genomic_DNA"/>
</dbReference>
<accession>A0A0R1J881</accession>